<dbReference type="Proteomes" id="UP000770717">
    <property type="component" value="Unassembled WGS sequence"/>
</dbReference>
<feature type="region of interest" description="Disordered" evidence="2">
    <location>
        <begin position="608"/>
        <end position="673"/>
    </location>
</feature>
<name>A0A8J6KFL3_ELECQ</name>
<evidence type="ECO:0000256" key="1">
    <source>
        <dbReference type="SAM" id="Coils"/>
    </source>
</evidence>
<feature type="coiled-coil region" evidence="1">
    <location>
        <begin position="419"/>
        <end position="532"/>
    </location>
</feature>
<organism evidence="3 4">
    <name type="scientific">Eleutherodactylus coqui</name>
    <name type="common">Puerto Rican coqui</name>
    <dbReference type="NCBI Taxonomy" id="57060"/>
    <lineage>
        <taxon>Eukaryota</taxon>
        <taxon>Metazoa</taxon>
        <taxon>Chordata</taxon>
        <taxon>Craniata</taxon>
        <taxon>Vertebrata</taxon>
        <taxon>Euteleostomi</taxon>
        <taxon>Amphibia</taxon>
        <taxon>Batrachia</taxon>
        <taxon>Anura</taxon>
        <taxon>Neobatrachia</taxon>
        <taxon>Hyloidea</taxon>
        <taxon>Eleutherodactylidae</taxon>
        <taxon>Eleutherodactylinae</taxon>
        <taxon>Eleutherodactylus</taxon>
        <taxon>Eleutherodactylus</taxon>
    </lineage>
</organism>
<evidence type="ECO:0000313" key="4">
    <source>
        <dbReference type="Proteomes" id="UP000770717"/>
    </source>
</evidence>
<evidence type="ECO:0000313" key="3">
    <source>
        <dbReference type="EMBL" id="KAG9487159.1"/>
    </source>
</evidence>
<comment type="caution">
    <text evidence="3">The sequence shown here is derived from an EMBL/GenBank/DDBJ whole genome shotgun (WGS) entry which is preliminary data.</text>
</comment>
<feature type="compositionally biased region" description="Polar residues" evidence="2">
    <location>
        <begin position="158"/>
        <end position="180"/>
    </location>
</feature>
<evidence type="ECO:0008006" key="5">
    <source>
        <dbReference type="Google" id="ProtNLM"/>
    </source>
</evidence>
<proteinExistence type="predicted"/>
<dbReference type="PANTHER" id="PTHR43696:SF9">
    <property type="entry name" value="COILED-COIL DOMAIN-CONTAINING PROTEIN 157"/>
    <property type="match status" value="1"/>
</dbReference>
<reference evidence="3" key="1">
    <citation type="thesis" date="2020" institute="ProQuest LLC" country="789 East Eisenhower Parkway, Ann Arbor, MI, USA">
        <title>Comparative Genomics and Chromosome Evolution.</title>
        <authorList>
            <person name="Mudd A.B."/>
        </authorList>
    </citation>
    <scope>NUCLEOTIDE SEQUENCE</scope>
    <source>
        <strain evidence="3">HN-11 Male</strain>
        <tissue evidence="3">Kidney and liver</tissue>
    </source>
</reference>
<keyword evidence="1" id="KW-0175">Coiled coil</keyword>
<gene>
    <name evidence="3" type="ORF">GDO78_007172</name>
</gene>
<keyword evidence="4" id="KW-1185">Reference proteome</keyword>
<dbReference type="InterPro" id="IPR029681">
    <property type="entry name" value="CCDC157"/>
</dbReference>
<dbReference type="OrthoDB" id="10051906at2759"/>
<protein>
    <recommendedName>
        <fullName evidence="5">Coiled-coil domain-containing protein 157</fullName>
    </recommendedName>
</protein>
<dbReference type="EMBL" id="WNTK01000003">
    <property type="protein sequence ID" value="KAG9487159.1"/>
    <property type="molecule type" value="Genomic_DNA"/>
</dbReference>
<dbReference type="AlphaFoldDB" id="A0A8J6KFL3"/>
<dbReference type="PANTHER" id="PTHR43696">
    <property type="entry name" value="COILED-COIL DOMAIN-CONTAINING PROTEIN 157"/>
    <property type="match status" value="1"/>
</dbReference>
<feature type="coiled-coil region" evidence="1">
    <location>
        <begin position="279"/>
        <end position="367"/>
    </location>
</feature>
<accession>A0A8J6KFL3</accession>
<feature type="compositionally biased region" description="Polar residues" evidence="2">
    <location>
        <begin position="617"/>
        <end position="639"/>
    </location>
</feature>
<sequence length="695" mass="79668">MMCLLGDRTCMESLRKDITDLQGTLIDVFSRVGAVRSPSWKFPDKMACDLDLVQLLDRYDYTEDETDYTQLSHMVLLELVIDRLLLLLQSFEVYIELISNDGNVMPPQDPGPSMSIGLAVRKYWRNMLKLETVYQKRSSFPENVITTRELKTPKERSCLSSHRAQSAISRTESRQPTYGPQESELPIARDMRTTGSQTLESALIPCDACAIAQSSLREVSDTIVGVCKSQNLPSSLIKVQEVFPSEGILSPSEMRYWANEESKDLVRIGKHLTELTQLVEPLRNQCEAANVQNQQLQRNIEDYKNQLRLQKEELQRQVNDHEKKLQERLQVNGQKNQDVVDRLERDKDELRKGSAILEERVSILKEELKLQHCTIRDLELARQKHLAEMQSMVHKEEVSVLEKKVSDLTVHLDNTLQRLQESEEAVYKERARRENLQNHKESLQAKQKSLLQQLDRLSQECENLRGALGDSDEERAKIEEQREEETLKHQMKEQQDTIKILLKEKVTLEESVADVTKQLTELQGCLQEQKEREKLLVCYPDLHPLPEFESSGDITEDMEKQIQANSVRICILEEENSKLRVSLHRLGERSKQRALKVVPQAQLWTLPTTVEPLSPEPQMQSSGRSSTTKPPSPKLNTVTLLKDTMKSPTPGQPERKGSHHSLNLVTLPPENSPIAAYARVKHVKGRNQTSSSDRK</sequence>
<feature type="region of interest" description="Disordered" evidence="2">
    <location>
        <begin position="155"/>
        <end position="182"/>
    </location>
</feature>
<evidence type="ECO:0000256" key="2">
    <source>
        <dbReference type="SAM" id="MobiDB-lite"/>
    </source>
</evidence>